<proteinExistence type="predicted"/>
<dbReference type="Gene3D" id="1.20.1070.10">
    <property type="entry name" value="Rhodopsin 7-helix transmembrane proteins"/>
    <property type="match status" value="1"/>
</dbReference>
<evidence type="ECO:0000256" key="10">
    <source>
        <dbReference type="SAM" id="Phobius"/>
    </source>
</evidence>
<dbReference type="PRINTS" id="PR00237">
    <property type="entry name" value="GPCRRHODOPSN"/>
</dbReference>
<dbReference type="PROSITE" id="PS50262">
    <property type="entry name" value="G_PROTEIN_RECEP_F1_2"/>
    <property type="match status" value="1"/>
</dbReference>
<dbReference type="EMBL" id="CAWYQH010000141">
    <property type="protein sequence ID" value="CAK8694723.1"/>
    <property type="molecule type" value="Genomic_DNA"/>
</dbReference>
<keyword evidence="2" id="KW-1003">Cell membrane</keyword>
<keyword evidence="4 10" id="KW-1133">Transmembrane helix</keyword>
<feature type="transmembrane region" description="Helical" evidence="10">
    <location>
        <begin position="224"/>
        <end position="251"/>
    </location>
</feature>
<feature type="domain" description="G-protein coupled receptors family 1 profile" evidence="11">
    <location>
        <begin position="64"/>
        <end position="343"/>
    </location>
</feature>
<feature type="transmembrane region" description="Helical" evidence="10">
    <location>
        <begin position="50"/>
        <end position="76"/>
    </location>
</feature>
<sequence length="379" mass="42933">MQSANLRFHNFTNVSLCRYLPYCDVNYVNDCHTTTVRKCEACNIHGASLILAIFIIAGILITVGNILIIASVVFCDKRARTKYDLAKASLAFANFTVGVAIWLINIPHVIWSLGQTPLTIGLYVNQSANSALAIASATWFTFLFSSSVYHLLYMSIQRMIAVRWPIYYRNLSFKKVYLHLLLVWCFSLLASTPILPGNAIQVAYRANLFSFLPIIRERKLSETVVVLFGLVILSVPYVIMTILTIITAIVLNNQTKKSQTLRLRSPSASETAESRAKFKEKIKENRAFITLVFLQIGFTALIVPMFLSIVLNYAAIIDCTQGALNFAFYFASKTSSLANVIIYTWRDRGFQSFIRRICKRLCTRRLELRAENSNDQINR</sequence>
<name>A0ABP0GTT2_CLALP</name>
<dbReference type="Pfam" id="PF00001">
    <property type="entry name" value="7tm_1"/>
    <property type="match status" value="1"/>
</dbReference>
<evidence type="ECO:0000313" key="13">
    <source>
        <dbReference type="Proteomes" id="UP001642483"/>
    </source>
</evidence>
<evidence type="ECO:0000256" key="8">
    <source>
        <dbReference type="ARBA" id="ARBA00023180"/>
    </source>
</evidence>
<dbReference type="InterPro" id="IPR017452">
    <property type="entry name" value="GPCR_Rhodpsn_7TM"/>
</dbReference>
<comment type="caution">
    <text evidence="12">The sequence shown here is derived from an EMBL/GenBank/DDBJ whole genome shotgun (WGS) entry which is preliminary data.</text>
</comment>
<feature type="transmembrane region" description="Helical" evidence="10">
    <location>
        <begin position="131"/>
        <end position="156"/>
    </location>
</feature>
<keyword evidence="3 10" id="KW-0812">Transmembrane</keyword>
<feature type="transmembrane region" description="Helical" evidence="10">
    <location>
        <begin position="88"/>
        <end position="111"/>
    </location>
</feature>
<comment type="subcellular location">
    <subcellularLocation>
        <location evidence="1">Cell membrane</location>
        <topology evidence="1">Multi-pass membrane protein</topology>
    </subcellularLocation>
</comment>
<evidence type="ECO:0000259" key="11">
    <source>
        <dbReference type="PROSITE" id="PS50262"/>
    </source>
</evidence>
<keyword evidence="5" id="KW-0297">G-protein coupled receptor</keyword>
<gene>
    <name evidence="12" type="ORF">CVLEPA_LOCUS28069</name>
</gene>
<feature type="transmembrane region" description="Helical" evidence="10">
    <location>
        <begin position="326"/>
        <end position="345"/>
    </location>
</feature>
<evidence type="ECO:0000256" key="6">
    <source>
        <dbReference type="ARBA" id="ARBA00023136"/>
    </source>
</evidence>
<evidence type="ECO:0000256" key="5">
    <source>
        <dbReference type="ARBA" id="ARBA00023040"/>
    </source>
</evidence>
<keyword evidence="7" id="KW-0675">Receptor</keyword>
<dbReference type="CDD" id="cd00637">
    <property type="entry name" value="7tm_classA_rhodopsin-like"/>
    <property type="match status" value="1"/>
</dbReference>
<evidence type="ECO:0000256" key="3">
    <source>
        <dbReference type="ARBA" id="ARBA00022692"/>
    </source>
</evidence>
<evidence type="ECO:0000256" key="2">
    <source>
        <dbReference type="ARBA" id="ARBA00022475"/>
    </source>
</evidence>
<evidence type="ECO:0000256" key="1">
    <source>
        <dbReference type="ARBA" id="ARBA00004651"/>
    </source>
</evidence>
<dbReference type="Proteomes" id="UP001642483">
    <property type="component" value="Unassembled WGS sequence"/>
</dbReference>
<organism evidence="12 13">
    <name type="scientific">Clavelina lepadiformis</name>
    <name type="common">Light-bulb sea squirt</name>
    <name type="synonym">Ascidia lepadiformis</name>
    <dbReference type="NCBI Taxonomy" id="159417"/>
    <lineage>
        <taxon>Eukaryota</taxon>
        <taxon>Metazoa</taxon>
        <taxon>Chordata</taxon>
        <taxon>Tunicata</taxon>
        <taxon>Ascidiacea</taxon>
        <taxon>Aplousobranchia</taxon>
        <taxon>Clavelinidae</taxon>
        <taxon>Clavelina</taxon>
    </lineage>
</organism>
<feature type="transmembrane region" description="Helical" evidence="10">
    <location>
        <begin position="287"/>
        <end position="314"/>
    </location>
</feature>
<dbReference type="SUPFAM" id="SSF81321">
    <property type="entry name" value="Family A G protein-coupled receptor-like"/>
    <property type="match status" value="1"/>
</dbReference>
<evidence type="ECO:0000256" key="9">
    <source>
        <dbReference type="ARBA" id="ARBA00023224"/>
    </source>
</evidence>
<dbReference type="PANTHER" id="PTHR24246">
    <property type="entry name" value="OLFACTORY RECEPTOR AND ADENOSINE RECEPTOR"/>
    <property type="match status" value="1"/>
</dbReference>
<dbReference type="PANTHER" id="PTHR24246:SF27">
    <property type="entry name" value="ADENOSINE RECEPTOR, ISOFORM A"/>
    <property type="match status" value="1"/>
</dbReference>
<keyword evidence="6 10" id="KW-0472">Membrane</keyword>
<keyword evidence="8" id="KW-0325">Glycoprotein</keyword>
<accession>A0ABP0GTT2</accession>
<dbReference type="InterPro" id="IPR000276">
    <property type="entry name" value="GPCR_Rhodpsn"/>
</dbReference>
<evidence type="ECO:0000256" key="4">
    <source>
        <dbReference type="ARBA" id="ARBA00022989"/>
    </source>
</evidence>
<reference evidence="12 13" key="1">
    <citation type="submission" date="2024-02" db="EMBL/GenBank/DDBJ databases">
        <authorList>
            <person name="Daric V."/>
            <person name="Darras S."/>
        </authorList>
    </citation>
    <scope>NUCLEOTIDE SEQUENCE [LARGE SCALE GENOMIC DNA]</scope>
</reference>
<evidence type="ECO:0000256" key="7">
    <source>
        <dbReference type="ARBA" id="ARBA00023170"/>
    </source>
</evidence>
<evidence type="ECO:0000313" key="12">
    <source>
        <dbReference type="EMBL" id="CAK8694723.1"/>
    </source>
</evidence>
<keyword evidence="9" id="KW-0807">Transducer</keyword>
<keyword evidence="13" id="KW-1185">Reference proteome</keyword>
<feature type="transmembrane region" description="Helical" evidence="10">
    <location>
        <begin position="177"/>
        <end position="204"/>
    </location>
</feature>
<protein>
    <recommendedName>
        <fullName evidence="11">G-protein coupled receptors family 1 profile domain-containing protein</fullName>
    </recommendedName>
</protein>